<accession>A0AAN7ZQU9</accession>
<dbReference type="InterPro" id="IPR019775">
    <property type="entry name" value="WD40_repeat_CS"/>
</dbReference>
<evidence type="ECO:0000256" key="2">
    <source>
        <dbReference type="ARBA" id="ARBA00022574"/>
    </source>
</evidence>
<name>A0AAN7ZQU9_9PEZI</name>
<dbReference type="PANTHER" id="PTHR22847:SF745">
    <property type="entry name" value="F-BOX_WD REPEAT-CONTAINING PROTEIN 7"/>
    <property type="match status" value="1"/>
</dbReference>
<dbReference type="PROSITE" id="PS50181">
    <property type="entry name" value="FBOX"/>
    <property type="match status" value="1"/>
</dbReference>
<reference evidence="7" key="1">
    <citation type="submission" date="2023-08" db="EMBL/GenBank/DDBJ databases">
        <title>Black Yeasts Isolated from many extreme environments.</title>
        <authorList>
            <person name="Coleine C."/>
            <person name="Stajich J.E."/>
            <person name="Selbmann L."/>
        </authorList>
    </citation>
    <scope>NUCLEOTIDE SEQUENCE</scope>
    <source>
        <strain evidence="7">CCFEE 5810</strain>
    </source>
</reference>
<feature type="repeat" description="WD" evidence="4">
    <location>
        <begin position="443"/>
        <end position="482"/>
    </location>
</feature>
<feature type="domain" description="F-box" evidence="6">
    <location>
        <begin position="337"/>
        <end position="383"/>
    </location>
</feature>
<feature type="repeat" description="WD" evidence="4">
    <location>
        <begin position="526"/>
        <end position="565"/>
    </location>
</feature>
<evidence type="ECO:0000313" key="7">
    <source>
        <dbReference type="EMBL" id="KAK5707747.1"/>
    </source>
</evidence>
<dbReference type="InterPro" id="IPR020472">
    <property type="entry name" value="WD40_PAC1"/>
</dbReference>
<comment type="similarity">
    <text evidence="1">Belongs to the WD repeat MET30/SCONB/SCON-2 family.</text>
</comment>
<feature type="region of interest" description="Disordered" evidence="5">
    <location>
        <begin position="121"/>
        <end position="256"/>
    </location>
</feature>
<dbReference type="PRINTS" id="PR00320">
    <property type="entry name" value="GPROTEINBRPT"/>
</dbReference>
<feature type="compositionally biased region" description="Polar residues" evidence="5">
    <location>
        <begin position="180"/>
        <end position="196"/>
    </location>
</feature>
<feature type="compositionally biased region" description="Basic and acidic residues" evidence="5">
    <location>
        <begin position="302"/>
        <end position="314"/>
    </location>
</feature>
<dbReference type="PROSITE" id="PS00678">
    <property type="entry name" value="WD_REPEATS_1"/>
    <property type="match status" value="3"/>
</dbReference>
<feature type="compositionally biased region" description="Basic and acidic residues" evidence="5">
    <location>
        <begin position="157"/>
        <end position="170"/>
    </location>
</feature>
<organism evidence="7 8">
    <name type="scientific">Elasticomyces elasticus</name>
    <dbReference type="NCBI Taxonomy" id="574655"/>
    <lineage>
        <taxon>Eukaryota</taxon>
        <taxon>Fungi</taxon>
        <taxon>Dikarya</taxon>
        <taxon>Ascomycota</taxon>
        <taxon>Pezizomycotina</taxon>
        <taxon>Dothideomycetes</taxon>
        <taxon>Dothideomycetidae</taxon>
        <taxon>Mycosphaerellales</taxon>
        <taxon>Teratosphaeriaceae</taxon>
        <taxon>Elasticomyces</taxon>
    </lineage>
</organism>
<dbReference type="Proteomes" id="UP001310594">
    <property type="component" value="Unassembled WGS sequence"/>
</dbReference>
<dbReference type="InterPro" id="IPR001810">
    <property type="entry name" value="F-box_dom"/>
</dbReference>
<feature type="repeat" description="WD" evidence="4">
    <location>
        <begin position="566"/>
        <end position="596"/>
    </location>
</feature>
<dbReference type="InterPro" id="IPR001680">
    <property type="entry name" value="WD40_rpt"/>
</dbReference>
<keyword evidence="2 4" id="KW-0853">WD repeat</keyword>
<evidence type="ECO:0000256" key="1">
    <source>
        <dbReference type="ARBA" id="ARBA00007968"/>
    </source>
</evidence>
<evidence type="ECO:0000256" key="5">
    <source>
        <dbReference type="SAM" id="MobiDB-lite"/>
    </source>
</evidence>
<dbReference type="SMART" id="SM00256">
    <property type="entry name" value="FBOX"/>
    <property type="match status" value="1"/>
</dbReference>
<dbReference type="InterPro" id="IPR036047">
    <property type="entry name" value="F-box-like_dom_sf"/>
</dbReference>
<evidence type="ECO:0000259" key="6">
    <source>
        <dbReference type="PROSITE" id="PS50181"/>
    </source>
</evidence>
<dbReference type="SUPFAM" id="SSF50978">
    <property type="entry name" value="WD40 repeat-like"/>
    <property type="match status" value="1"/>
</dbReference>
<evidence type="ECO:0000256" key="4">
    <source>
        <dbReference type="PROSITE-ProRule" id="PRU00221"/>
    </source>
</evidence>
<dbReference type="Gene3D" id="2.130.10.10">
    <property type="entry name" value="YVTN repeat-like/Quinoprotein amine dehydrogenase"/>
    <property type="match status" value="2"/>
</dbReference>
<dbReference type="InterPro" id="IPR036322">
    <property type="entry name" value="WD40_repeat_dom_sf"/>
</dbReference>
<feature type="repeat" description="WD" evidence="4">
    <location>
        <begin position="688"/>
        <end position="729"/>
    </location>
</feature>
<dbReference type="PROSITE" id="PS50082">
    <property type="entry name" value="WD_REPEATS_2"/>
    <property type="match status" value="5"/>
</dbReference>
<dbReference type="SUPFAM" id="SSF81383">
    <property type="entry name" value="F-box domain"/>
    <property type="match status" value="1"/>
</dbReference>
<gene>
    <name evidence="7" type="ORF">LTR97_000285</name>
</gene>
<feature type="region of interest" description="Disordered" evidence="5">
    <location>
        <begin position="1"/>
        <end position="43"/>
    </location>
</feature>
<dbReference type="InterPro" id="IPR015943">
    <property type="entry name" value="WD40/YVTN_repeat-like_dom_sf"/>
</dbReference>
<dbReference type="EMBL" id="JAVRQU010000001">
    <property type="protein sequence ID" value="KAK5707747.1"/>
    <property type="molecule type" value="Genomic_DNA"/>
</dbReference>
<proteinExistence type="inferred from homology"/>
<feature type="repeat" description="WD" evidence="4">
    <location>
        <begin position="606"/>
        <end position="645"/>
    </location>
</feature>
<dbReference type="PANTHER" id="PTHR22847">
    <property type="entry name" value="WD40 REPEAT PROTEIN"/>
    <property type="match status" value="1"/>
</dbReference>
<dbReference type="PROSITE" id="PS50294">
    <property type="entry name" value="WD_REPEATS_REGION"/>
    <property type="match status" value="4"/>
</dbReference>
<dbReference type="AlphaFoldDB" id="A0AAN7ZQU9"/>
<keyword evidence="3" id="KW-0677">Repeat</keyword>
<dbReference type="CDD" id="cd00200">
    <property type="entry name" value="WD40"/>
    <property type="match status" value="1"/>
</dbReference>
<feature type="compositionally biased region" description="Low complexity" evidence="5">
    <location>
        <begin position="292"/>
        <end position="301"/>
    </location>
</feature>
<evidence type="ECO:0000313" key="8">
    <source>
        <dbReference type="Proteomes" id="UP001310594"/>
    </source>
</evidence>
<comment type="caution">
    <text evidence="7">The sequence shown here is derived from an EMBL/GenBank/DDBJ whole genome shotgun (WGS) entry which is preliminary data.</text>
</comment>
<dbReference type="Gene3D" id="1.20.1280.50">
    <property type="match status" value="1"/>
</dbReference>
<sequence length="948" mass="106426">MQQPFDTYSAARPRLSEARPHTVHSLPSYLLDGGADEDYPVRQEDTFTPRASVAGRGAMPQPSNYVPPHLAHALSRDDTAADINSILYAPTTKVQPTQPATNENTAPSFTAHTAIGSFMNEDEVSSQQTARHDPFAAESSTGQPRQQQSLSRRLSRTTKEKFSDFKDTVNRRAPRMRRASTPQNTEGHAYAPSNNGHAPPLSPSKRVGRYADPRAKKFRAPWGTTGDRKDTPAPYNQKLAARPAPQPIWSTSGGDGARQSAAAYRYQTSNMQPWQTPKEAHEDLQQRRGRVGSLSSAADSGADLHSEYQDSVRDSEDDVDMDIEPVAREPLRIDFVTPSSYSLPREICLQVFEYLDTPELGRAEQTCKSWKNICGEQSVWRTAYLRNWGRRIHTDPAPILVGGAGVGRPNKPDQRWREMYKARVELERNWRRGAGPAGKAIYLSGHTDSVYCVQFDEEKIITGSRDRTIRVWDINTYQCIRVIGGPNVRPTLGPKILRTVDYPSFHLATASVNGTAYGDNIYHVPREWHDASILCLQYDEEILVTGSSDSDLLVWDIKTYQPIKRLKRHTGGVLDVALDGKHIISCSKDSRIIVWDRKTLEYRGELTGHRGPVNAVQLRGKYLVSASGDGIARMWDIEEMKLVKEFGQKERGLAAVEFAEDMKHVLAGGNDNITYKFEVATGREVMQYTGHSQLVRSLWLDSANKRVVSGSYDLDLRVYDFETGEEIWRAEEWTTSWMLAAKSDYRRIVATSQDGRVLVVDFGLKKGGFEDGDPQDGVDLLRGIENTNAIEWRRISWGGYPQNAAQWHISGLNHDEWQHKHDAASVNAHDFRRQHSQDIQEEHGLMANVKWRCDKALPAHSDIKAILTKMGRDTVSVCIERKRYNESASGWNDQPKSTKLIGLFARWGNVWQILEGDANLDPLWDKAVAVAAEFDYEGGGEELISGLA</sequence>
<protein>
    <recommendedName>
        <fullName evidence="6">F-box domain-containing protein</fullName>
    </recommendedName>
</protein>
<evidence type="ECO:0000256" key="3">
    <source>
        <dbReference type="ARBA" id="ARBA00022737"/>
    </source>
</evidence>
<dbReference type="Pfam" id="PF00400">
    <property type="entry name" value="WD40"/>
    <property type="match status" value="5"/>
</dbReference>
<dbReference type="Pfam" id="PF12937">
    <property type="entry name" value="F-box-like"/>
    <property type="match status" value="1"/>
</dbReference>
<feature type="region of interest" description="Disordered" evidence="5">
    <location>
        <begin position="270"/>
        <end position="318"/>
    </location>
</feature>
<dbReference type="SMART" id="SM00320">
    <property type="entry name" value="WD40"/>
    <property type="match status" value="6"/>
</dbReference>